<evidence type="ECO:0000313" key="2">
    <source>
        <dbReference type="EMBL" id="SDP07989.1"/>
    </source>
</evidence>
<organism evidence="2 3">
    <name type="scientific">Microbacterium testaceum (strain StLB037)</name>
    <dbReference type="NCBI Taxonomy" id="979556"/>
    <lineage>
        <taxon>Bacteria</taxon>
        <taxon>Bacillati</taxon>
        <taxon>Actinomycetota</taxon>
        <taxon>Actinomycetes</taxon>
        <taxon>Micrococcales</taxon>
        <taxon>Microbacteriaceae</taxon>
        <taxon>Microbacterium</taxon>
    </lineage>
</organism>
<gene>
    <name evidence="2" type="ORF">SAMN04487788_1982</name>
</gene>
<dbReference type="InterPro" id="IPR023210">
    <property type="entry name" value="NADP_OxRdtase_dom"/>
</dbReference>
<dbReference type="InterPro" id="IPR036812">
    <property type="entry name" value="NAD(P)_OxRdtase_dom_sf"/>
</dbReference>
<dbReference type="Gene3D" id="3.20.20.100">
    <property type="entry name" value="NADP-dependent oxidoreductase domain"/>
    <property type="match status" value="1"/>
</dbReference>
<dbReference type="AlphaFoldDB" id="A0A1H0PTY3"/>
<accession>A0A1H0PTY3</accession>
<dbReference type="CDD" id="cd19081">
    <property type="entry name" value="AKR_AKR9C1"/>
    <property type="match status" value="1"/>
</dbReference>
<dbReference type="GO" id="GO:0005829">
    <property type="term" value="C:cytosol"/>
    <property type="evidence" value="ECO:0007669"/>
    <property type="project" value="TreeGrafter"/>
</dbReference>
<dbReference type="RefSeq" id="WP_056224220.1">
    <property type="nucleotide sequence ID" value="NZ_FNJN01000004.1"/>
</dbReference>
<dbReference type="Proteomes" id="UP000186456">
    <property type="component" value="Unassembled WGS sequence"/>
</dbReference>
<feature type="domain" description="NADP-dependent oxidoreductase" evidence="1">
    <location>
        <begin position="14"/>
        <end position="308"/>
    </location>
</feature>
<protein>
    <submittedName>
        <fullName evidence="2">Predicted oxidoreductase</fullName>
    </submittedName>
</protein>
<dbReference type="Pfam" id="PF00248">
    <property type="entry name" value="Aldo_ket_red"/>
    <property type="match status" value="1"/>
</dbReference>
<evidence type="ECO:0000313" key="3">
    <source>
        <dbReference type="Proteomes" id="UP000186456"/>
    </source>
</evidence>
<dbReference type="EMBL" id="FNJN01000004">
    <property type="protein sequence ID" value="SDP07989.1"/>
    <property type="molecule type" value="Genomic_DNA"/>
</dbReference>
<sequence length="314" mass="32956">MTRIGRSDLDILPLSLGGNVFGWTADRDTSFAVLDAFHSGGGDFIDTADAYSAWVPGNSGGESETLIGEWLASRKPENVVVATKVSQHPQFRGLSAKNIRAAAEASLARLGVDTIDLYYAHFDDADTPLEETVAGFADLVTDGLVRYVAVSNYTAARIREWISLAEAAGADLPVAIQPHYNLVHRTEVESDIVPVAEQYGMSLVPYYALASGFLTGKYRSADATGDSPRAEGAAKLATPAGLKLIDALEEVGDAHGSSIAATALAWLRLQPTVAAPIASASKVEQVADLLASASLELTSDELAHLSAASEPAQG</sequence>
<evidence type="ECO:0000259" key="1">
    <source>
        <dbReference type="Pfam" id="PF00248"/>
    </source>
</evidence>
<dbReference type="PANTHER" id="PTHR43364">
    <property type="entry name" value="NADH-SPECIFIC METHYLGLYOXAL REDUCTASE-RELATED"/>
    <property type="match status" value="1"/>
</dbReference>
<proteinExistence type="predicted"/>
<reference evidence="2 3" key="1">
    <citation type="submission" date="2016-10" db="EMBL/GenBank/DDBJ databases">
        <authorList>
            <person name="de Groot N.N."/>
        </authorList>
    </citation>
    <scope>NUCLEOTIDE SEQUENCE [LARGE SCALE GENOMIC DNA]</scope>
    <source>
        <strain evidence="2 3">StLB037</strain>
    </source>
</reference>
<name>A0A1H0PTY3_MICTS</name>
<dbReference type="PANTHER" id="PTHR43364:SF6">
    <property type="entry name" value="OXIDOREDUCTASE-RELATED"/>
    <property type="match status" value="1"/>
</dbReference>
<dbReference type="InterPro" id="IPR050523">
    <property type="entry name" value="AKR_Detox_Biosynth"/>
</dbReference>
<dbReference type="SUPFAM" id="SSF51430">
    <property type="entry name" value="NAD(P)-linked oxidoreductase"/>
    <property type="match status" value="1"/>
</dbReference>